<dbReference type="PANTHER" id="PTHR43196:SF2">
    <property type="entry name" value="PHOSPHOADENOSINE PHOSPHOSULFATE REDUCTASE"/>
    <property type="match status" value="1"/>
</dbReference>
<dbReference type="InterPro" id="IPR014729">
    <property type="entry name" value="Rossmann-like_a/b/a_fold"/>
</dbReference>
<gene>
    <name evidence="2" type="ORF">VSS37_03305</name>
</gene>
<protein>
    <submittedName>
        <fullName evidence="2">Phosphoadenosine phosphosulfate reductase family protein</fullName>
    </submittedName>
</protein>
<keyword evidence="3" id="KW-1185">Reference proteome</keyword>
<reference evidence="3" key="1">
    <citation type="submission" date="2023-07" db="EMBL/GenBank/DDBJ databases">
        <title>The carbon used by Thiothrix.</title>
        <authorList>
            <person name="Chen L."/>
        </authorList>
    </citation>
    <scope>NUCLEOTIDE SEQUENCE [LARGE SCALE GENOMIC DNA]</scope>
</reference>
<dbReference type="Gene3D" id="3.40.50.620">
    <property type="entry name" value="HUPs"/>
    <property type="match status" value="1"/>
</dbReference>
<dbReference type="EMBL" id="JAYMYJ010000029">
    <property type="protein sequence ID" value="MEB4589997.1"/>
    <property type="molecule type" value="Genomic_DNA"/>
</dbReference>
<dbReference type="PANTHER" id="PTHR43196">
    <property type="entry name" value="SULFATE ADENYLYLTRANSFERASE SUBUNIT 2"/>
    <property type="match status" value="1"/>
</dbReference>
<reference evidence="2 3" key="2">
    <citation type="submission" date="2024-01" db="EMBL/GenBank/DDBJ databases">
        <authorList>
            <person name="Xie X."/>
        </authorList>
    </citation>
    <scope>NUCLEOTIDE SEQUENCE [LARGE SCALE GENOMIC DNA]</scope>
    <source>
        <strain evidence="2">SCUT-1</strain>
    </source>
</reference>
<name>A0ABU6CU07_9GAMM</name>
<dbReference type="InterPro" id="IPR002500">
    <property type="entry name" value="PAPS_reduct_dom"/>
</dbReference>
<accession>A0ABU6CU07</accession>
<dbReference type="Pfam" id="PF01507">
    <property type="entry name" value="PAPS_reduct"/>
    <property type="match status" value="1"/>
</dbReference>
<dbReference type="RefSeq" id="WP_324693223.1">
    <property type="nucleotide sequence ID" value="NZ_JAYMYJ010000029.1"/>
</dbReference>
<feature type="domain" description="Phosphoadenosine phosphosulphate reductase" evidence="1">
    <location>
        <begin position="5"/>
        <end position="192"/>
    </location>
</feature>
<dbReference type="InterPro" id="IPR050128">
    <property type="entry name" value="Sulfate_adenylyltrnsfr_sub2"/>
</dbReference>
<dbReference type="SUPFAM" id="SSF52402">
    <property type="entry name" value="Adenine nucleotide alpha hydrolases-like"/>
    <property type="match status" value="1"/>
</dbReference>
<organism evidence="2 3">
    <name type="scientific">Candidatus Thiothrix phosphatis</name>
    <dbReference type="NCBI Taxonomy" id="3112415"/>
    <lineage>
        <taxon>Bacteria</taxon>
        <taxon>Pseudomonadati</taxon>
        <taxon>Pseudomonadota</taxon>
        <taxon>Gammaproteobacteria</taxon>
        <taxon>Thiotrichales</taxon>
        <taxon>Thiotrichaceae</taxon>
        <taxon>Thiothrix</taxon>
    </lineage>
</organism>
<evidence type="ECO:0000313" key="2">
    <source>
        <dbReference type="EMBL" id="MEB4589997.1"/>
    </source>
</evidence>
<sequence>MKIDIVVPVSGGKDSQACLKLAIEKHGSDKVLGLFCDTQFEHPLTYQHVDKMKELYGVNIERICLGSVPDVVRRYKRFPGGGARHCTKELKIIPSKRWYVDFAKKNGGFDVWYGMRGGESNARMKRYSDKVSMERYPPNDVLADYPKSLHKNGVCFVLPILDWSESNVFDFLDGHENPLYRMGEKRVGCFPCLAGGDASKEHSFNMDEFGRQQREVVRVLEGELGRSIWTSKGGWLRNEAPQLDFGGCSFCSM</sequence>
<comment type="caution">
    <text evidence="2">The sequence shown here is derived from an EMBL/GenBank/DDBJ whole genome shotgun (WGS) entry which is preliminary data.</text>
</comment>
<proteinExistence type="predicted"/>
<evidence type="ECO:0000259" key="1">
    <source>
        <dbReference type="Pfam" id="PF01507"/>
    </source>
</evidence>
<evidence type="ECO:0000313" key="3">
    <source>
        <dbReference type="Proteomes" id="UP001308005"/>
    </source>
</evidence>
<dbReference type="Proteomes" id="UP001308005">
    <property type="component" value="Unassembled WGS sequence"/>
</dbReference>